<dbReference type="PANTHER" id="PTHR24321">
    <property type="entry name" value="DEHYDROGENASES, SHORT CHAIN"/>
    <property type="match status" value="1"/>
</dbReference>
<evidence type="ECO:0000313" key="3">
    <source>
        <dbReference type="EMBL" id="MBM3092425.1"/>
    </source>
</evidence>
<dbReference type="PROSITE" id="PS00061">
    <property type="entry name" value="ADH_SHORT"/>
    <property type="match status" value="1"/>
</dbReference>
<dbReference type="EMBL" id="WXFA01000009">
    <property type="protein sequence ID" value="MBM3092425.1"/>
    <property type="molecule type" value="Genomic_DNA"/>
</dbReference>
<dbReference type="AlphaFoldDB" id="A0AAW4FNA3"/>
<proteinExistence type="inferred from homology"/>
<reference evidence="3 4" key="1">
    <citation type="submission" date="2020-01" db="EMBL/GenBank/DDBJ databases">
        <title>Draft genome assembly of Ensifer adhaerens T173.</title>
        <authorList>
            <person name="Craig J.E."/>
            <person name="Stinchcombe J.R."/>
        </authorList>
    </citation>
    <scope>NUCLEOTIDE SEQUENCE [LARGE SCALE GENOMIC DNA]</scope>
    <source>
        <strain evidence="3 4">T173</strain>
    </source>
</reference>
<dbReference type="PRINTS" id="PR00081">
    <property type="entry name" value="GDHRDH"/>
</dbReference>
<dbReference type="PANTHER" id="PTHR24321:SF15">
    <property type="entry name" value="OXIDOREDUCTASE UCPA"/>
    <property type="match status" value="1"/>
</dbReference>
<dbReference type="InterPro" id="IPR002347">
    <property type="entry name" value="SDR_fam"/>
</dbReference>
<name>A0AAW4FNA3_9HYPH</name>
<dbReference type="GO" id="GO:0016491">
    <property type="term" value="F:oxidoreductase activity"/>
    <property type="evidence" value="ECO:0007669"/>
    <property type="project" value="UniProtKB-KW"/>
</dbReference>
<evidence type="ECO:0000313" key="4">
    <source>
        <dbReference type="Proteomes" id="UP000744980"/>
    </source>
</evidence>
<protein>
    <submittedName>
        <fullName evidence="3">SDR family oxidoreductase</fullName>
    </submittedName>
</protein>
<dbReference type="Gene3D" id="3.40.50.720">
    <property type="entry name" value="NAD(P)-binding Rossmann-like Domain"/>
    <property type="match status" value="1"/>
</dbReference>
<sequence>MMRLKDKVCIVTGGARGIGRATVELFAKEGAKVHACDISFREEFQGSGIQKHKLDVTDFANWEQVVKDVLAIDGRIDVLFNNAGTVHSYDGIAEISIEDWNKVIAINQTGPFYGMKTVIPHMRALGGGSIINTSSIWGIAGAAGVSAYTASKAAVRHMSKNAALTYVGDNIRVNSIHPGIIGTPMIEAQDAGITQSIVDITPMKRLGRPEEIAFGALFLASDESSYMTGAELVIDGGYTAP</sequence>
<organism evidence="3 4">
    <name type="scientific">Ensifer canadensis</name>
    <dbReference type="NCBI Taxonomy" id="555315"/>
    <lineage>
        <taxon>Bacteria</taxon>
        <taxon>Pseudomonadati</taxon>
        <taxon>Pseudomonadota</taxon>
        <taxon>Alphaproteobacteria</taxon>
        <taxon>Hyphomicrobiales</taxon>
        <taxon>Rhizobiaceae</taxon>
        <taxon>Sinorhizobium/Ensifer group</taxon>
        <taxon>Ensifer</taxon>
    </lineage>
</organism>
<dbReference type="InterPro" id="IPR036291">
    <property type="entry name" value="NAD(P)-bd_dom_sf"/>
</dbReference>
<dbReference type="FunFam" id="3.40.50.720:FF:000084">
    <property type="entry name" value="Short-chain dehydrogenase reductase"/>
    <property type="match status" value="1"/>
</dbReference>
<dbReference type="PRINTS" id="PR00080">
    <property type="entry name" value="SDRFAMILY"/>
</dbReference>
<evidence type="ECO:0000256" key="1">
    <source>
        <dbReference type="ARBA" id="ARBA00006484"/>
    </source>
</evidence>
<comment type="caution">
    <text evidence="3">The sequence shown here is derived from an EMBL/GenBank/DDBJ whole genome shotgun (WGS) entry which is preliminary data.</text>
</comment>
<keyword evidence="2" id="KW-0560">Oxidoreductase</keyword>
<dbReference type="InterPro" id="IPR020904">
    <property type="entry name" value="Sc_DH/Rdtase_CS"/>
</dbReference>
<evidence type="ECO:0000256" key="2">
    <source>
        <dbReference type="ARBA" id="ARBA00023002"/>
    </source>
</evidence>
<comment type="similarity">
    <text evidence="1">Belongs to the short-chain dehydrogenases/reductases (SDR) family.</text>
</comment>
<keyword evidence="4" id="KW-1185">Reference proteome</keyword>
<accession>A0AAW4FNA3</accession>
<dbReference type="SUPFAM" id="SSF51735">
    <property type="entry name" value="NAD(P)-binding Rossmann-fold domains"/>
    <property type="match status" value="1"/>
</dbReference>
<dbReference type="Pfam" id="PF13561">
    <property type="entry name" value="adh_short_C2"/>
    <property type="match status" value="1"/>
</dbReference>
<gene>
    <name evidence="3" type="ORF">GFB56_16625</name>
</gene>
<dbReference type="Proteomes" id="UP000744980">
    <property type="component" value="Unassembled WGS sequence"/>
</dbReference>